<dbReference type="Proteomes" id="UP000095009">
    <property type="component" value="Unassembled WGS sequence"/>
</dbReference>
<evidence type="ECO:0000256" key="10">
    <source>
        <dbReference type="ARBA" id="ARBA00023011"/>
    </source>
</evidence>
<keyword evidence="13 18" id="KW-1207">Sterol metabolism</keyword>
<keyword evidence="3 18" id="KW-0444">Lipid biosynthesis</keyword>
<keyword evidence="8 18" id="KW-1133">Transmembrane helix</keyword>
<evidence type="ECO:0000256" key="1">
    <source>
        <dbReference type="ARBA" id="ARBA00004477"/>
    </source>
</evidence>
<feature type="transmembrane region" description="Helical" evidence="18">
    <location>
        <begin position="301"/>
        <end position="325"/>
    </location>
</feature>
<dbReference type="GO" id="GO:0006696">
    <property type="term" value="P:ergosterol biosynthetic process"/>
    <property type="evidence" value="ECO:0007669"/>
    <property type="project" value="EnsemblFungi"/>
</dbReference>
<dbReference type="PANTHER" id="PTHR21257">
    <property type="entry name" value="DELTA(14)-STEROL REDUCTASE"/>
    <property type="match status" value="1"/>
</dbReference>
<protein>
    <recommendedName>
        <fullName evidence="15 18">Delta(24(24(1)))-sterol reductase</fullName>
        <ecNumber evidence="15 18">1.3.1.71</ecNumber>
    </recommendedName>
    <alternativeName>
        <fullName evidence="18">C-24(28) sterol reductase</fullName>
    </alternativeName>
    <alternativeName>
        <fullName evidence="18">Sterol Delta(24(28))-reductase</fullName>
    </alternativeName>
</protein>
<accession>A0A1E3PQ03</accession>
<evidence type="ECO:0000256" key="5">
    <source>
        <dbReference type="ARBA" id="ARBA00022824"/>
    </source>
</evidence>
<feature type="region of interest" description="Disordered" evidence="19">
    <location>
        <begin position="1"/>
        <end position="36"/>
    </location>
</feature>
<organism evidence="20 21">
    <name type="scientific">Nadsonia fulvescens var. elongata DSM 6958</name>
    <dbReference type="NCBI Taxonomy" id="857566"/>
    <lineage>
        <taxon>Eukaryota</taxon>
        <taxon>Fungi</taxon>
        <taxon>Dikarya</taxon>
        <taxon>Ascomycota</taxon>
        <taxon>Saccharomycotina</taxon>
        <taxon>Dipodascomycetes</taxon>
        <taxon>Dipodascales</taxon>
        <taxon>Dipodascales incertae sedis</taxon>
        <taxon>Nadsonia</taxon>
    </lineage>
</organism>
<dbReference type="Pfam" id="PF01222">
    <property type="entry name" value="ERG4_ERG24"/>
    <property type="match status" value="1"/>
</dbReference>
<dbReference type="InterPro" id="IPR018083">
    <property type="entry name" value="Sterol_reductase_CS"/>
</dbReference>
<evidence type="ECO:0000256" key="14">
    <source>
        <dbReference type="ARBA" id="ARBA00023221"/>
    </source>
</evidence>
<feature type="transmembrane region" description="Helical" evidence="18">
    <location>
        <begin position="433"/>
        <end position="451"/>
    </location>
</feature>
<keyword evidence="6" id="KW-0521">NADP</keyword>
<evidence type="ECO:0000256" key="19">
    <source>
        <dbReference type="SAM" id="MobiDB-lite"/>
    </source>
</evidence>
<evidence type="ECO:0000256" key="3">
    <source>
        <dbReference type="ARBA" id="ARBA00022516"/>
    </source>
</evidence>
<feature type="transmembrane region" description="Helical" evidence="18">
    <location>
        <begin position="337"/>
        <end position="354"/>
    </location>
</feature>
<evidence type="ECO:0000256" key="15">
    <source>
        <dbReference type="ARBA" id="ARBA00038892"/>
    </source>
</evidence>
<comment type="pathway">
    <text evidence="17">Steroid metabolism; ergosterol biosynthesis; ergosterol from zymosterol: step 5/5.</text>
</comment>
<dbReference type="OrthoDB" id="5326588at2759"/>
<reference evidence="20 21" key="1">
    <citation type="journal article" date="2016" name="Proc. Natl. Acad. Sci. U.S.A.">
        <title>Comparative genomics of biotechnologically important yeasts.</title>
        <authorList>
            <person name="Riley R."/>
            <person name="Haridas S."/>
            <person name="Wolfe K.H."/>
            <person name="Lopes M.R."/>
            <person name="Hittinger C.T."/>
            <person name="Goeker M."/>
            <person name="Salamov A.A."/>
            <person name="Wisecaver J.H."/>
            <person name="Long T.M."/>
            <person name="Calvey C.H."/>
            <person name="Aerts A.L."/>
            <person name="Barry K.W."/>
            <person name="Choi C."/>
            <person name="Clum A."/>
            <person name="Coughlan A.Y."/>
            <person name="Deshpande S."/>
            <person name="Douglass A.P."/>
            <person name="Hanson S.J."/>
            <person name="Klenk H.-P."/>
            <person name="LaButti K.M."/>
            <person name="Lapidus A."/>
            <person name="Lindquist E.A."/>
            <person name="Lipzen A.M."/>
            <person name="Meier-Kolthoff J.P."/>
            <person name="Ohm R.A."/>
            <person name="Otillar R.P."/>
            <person name="Pangilinan J.L."/>
            <person name="Peng Y."/>
            <person name="Rokas A."/>
            <person name="Rosa C.A."/>
            <person name="Scheuner C."/>
            <person name="Sibirny A.A."/>
            <person name="Slot J.C."/>
            <person name="Stielow J.B."/>
            <person name="Sun H."/>
            <person name="Kurtzman C.P."/>
            <person name="Blackwell M."/>
            <person name="Grigoriev I.V."/>
            <person name="Jeffries T.W."/>
        </authorList>
    </citation>
    <scope>NUCLEOTIDE SEQUENCE [LARGE SCALE GENOMIC DNA]</scope>
    <source>
        <strain evidence="20 21">DSM 6958</strain>
    </source>
</reference>
<dbReference type="PANTHER" id="PTHR21257:SF31">
    <property type="entry name" value="DELTA(24(24(1)))-STEROL REDUCTASE ERG4"/>
    <property type="match status" value="1"/>
</dbReference>
<comment type="catalytic activity">
    <reaction evidence="16">
        <text>ergosterol + NADP(+) = ergosta-5,7,22,24(28)-tetraen-3beta-ol + NADPH + H(+)</text>
        <dbReference type="Rhea" id="RHEA:18501"/>
        <dbReference type="ChEBI" id="CHEBI:15378"/>
        <dbReference type="ChEBI" id="CHEBI:16933"/>
        <dbReference type="ChEBI" id="CHEBI:18249"/>
        <dbReference type="ChEBI" id="CHEBI:57783"/>
        <dbReference type="ChEBI" id="CHEBI:58349"/>
        <dbReference type="EC" id="1.3.1.71"/>
    </reaction>
    <physiologicalReaction direction="right-to-left" evidence="16">
        <dbReference type="Rhea" id="RHEA:18503"/>
    </physiologicalReaction>
</comment>
<evidence type="ECO:0000256" key="12">
    <source>
        <dbReference type="ARBA" id="ARBA00023136"/>
    </source>
</evidence>
<gene>
    <name evidence="20" type="ORF">NADFUDRAFT_49810</name>
</gene>
<feature type="transmembrane region" description="Helical" evidence="18">
    <location>
        <begin position="156"/>
        <end position="177"/>
    </location>
</feature>
<evidence type="ECO:0000313" key="20">
    <source>
        <dbReference type="EMBL" id="ODQ67378.1"/>
    </source>
</evidence>
<keyword evidence="12 18" id="KW-0472">Membrane</keyword>
<evidence type="ECO:0000256" key="4">
    <source>
        <dbReference type="ARBA" id="ARBA00022692"/>
    </source>
</evidence>
<dbReference type="InterPro" id="IPR001171">
    <property type="entry name" value="ERG24_DHCR-like"/>
</dbReference>
<feature type="transmembrane region" description="Helical" evidence="18">
    <location>
        <begin position="184"/>
        <end position="205"/>
    </location>
</feature>
<evidence type="ECO:0000256" key="17">
    <source>
        <dbReference type="ARBA" id="ARBA00060711"/>
    </source>
</evidence>
<feature type="transmembrane region" description="Helical" evidence="18">
    <location>
        <begin position="237"/>
        <end position="257"/>
    </location>
</feature>
<keyword evidence="21" id="KW-1185">Reference proteome</keyword>
<dbReference type="Gene3D" id="1.20.120.1630">
    <property type="match status" value="1"/>
</dbReference>
<dbReference type="AlphaFoldDB" id="A0A1E3PQ03"/>
<feature type="transmembrane region" description="Helical" evidence="18">
    <location>
        <begin position="112"/>
        <end position="136"/>
    </location>
</feature>
<comment type="similarity">
    <text evidence="2 18">Belongs to the ERG4/ERG24 family.</text>
</comment>
<keyword evidence="7 18" id="KW-0752">Steroid biosynthesis</keyword>
<evidence type="ECO:0000256" key="8">
    <source>
        <dbReference type="ARBA" id="ARBA00022989"/>
    </source>
</evidence>
<keyword evidence="5" id="KW-0256">Endoplasmic reticulum</keyword>
<dbReference type="FunFam" id="1.20.120.1630:FF:000003">
    <property type="entry name" value="C-24(28) sterol reductase"/>
    <property type="match status" value="1"/>
</dbReference>
<keyword evidence="11 18" id="KW-0443">Lipid metabolism</keyword>
<dbReference type="EMBL" id="KV454407">
    <property type="protein sequence ID" value="ODQ67378.1"/>
    <property type="molecule type" value="Genomic_DNA"/>
</dbReference>
<dbReference type="GO" id="GO:0005789">
    <property type="term" value="C:endoplasmic reticulum membrane"/>
    <property type="evidence" value="ECO:0007669"/>
    <property type="project" value="UniProtKB-SubCell"/>
</dbReference>
<evidence type="ECO:0000256" key="16">
    <source>
        <dbReference type="ARBA" id="ARBA00048918"/>
    </source>
</evidence>
<dbReference type="GO" id="GO:0000246">
    <property type="term" value="F:Delta24(24-1) sterol reductase activity"/>
    <property type="evidence" value="ECO:0007669"/>
    <property type="project" value="UniProtKB-EC"/>
</dbReference>
<evidence type="ECO:0000256" key="13">
    <source>
        <dbReference type="ARBA" id="ARBA00023166"/>
    </source>
</evidence>
<evidence type="ECO:0000256" key="2">
    <source>
        <dbReference type="ARBA" id="ARBA00005402"/>
    </source>
</evidence>
<keyword evidence="9 18" id="KW-0560">Oxidoreductase</keyword>
<sequence length="481" mass="55532">MSARTTGQSNTSSVKNRASVSETQVPVNKSQSQGQESGDLDYAFGGYDFGGPIGVSIMMIGFPIIMWYLWICATFKGGKLWLPAEGQSLADFCNEFYQLFYNHALPSLSTYVGFYLFFFVQAVFYATLPGVTGYGLPLKHLGGKALPYFCNAVYSFYTTIVIALALHFTGVFPLYTIIDKFGEIMTVCIFTGFFFSFALYFFTIATGAQHRMSGNFIYDVFMGANLNPRTGIIDWKMFFEVRLPWFILFFITLGAAFKQYEVYGYVTPQVAFILLAHWLYVNACCKGEQLIITSWDMFYEKFGFMLIFWNIAGVPFTYCHCTLYLINHKPSDYQWPLTYNIFLYVLLLISYYFFDTANSQKNAFRQMRQGTLIVRKAFPQLPYRTIKNPNFIQCKNGGTLLTSGWFGYARKANYTADYVMCLSWALMCGTDSLLPFFFPLFFFIVLVHRAYRDIERLEKKYGDDYDEYKKVVPYIFIPYIF</sequence>
<evidence type="ECO:0000256" key="6">
    <source>
        <dbReference type="ARBA" id="ARBA00022857"/>
    </source>
</evidence>
<keyword evidence="14 18" id="KW-0753">Steroid metabolism</keyword>
<dbReference type="PROSITE" id="PS01017">
    <property type="entry name" value="STEROL_REDUCT_1"/>
    <property type="match status" value="1"/>
</dbReference>
<feature type="transmembrane region" description="Helical" evidence="18">
    <location>
        <begin position="262"/>
        <end position="281"/>
    </location>
</feature>
<evidence type="ECO:0000256" key="7">
    <source>
        <dbReference type="ARBA" id="ARBA00022955"/>
    </source>
</evidence>
<proteinExistence type="inferred from homology"/>
<keyword evidence="10 18" id="KW-0756">Sterol biosynthesis</keyword>
<evidence type="ECO:0000256" key="11">
    <source>
        <dbReference type="ARBA" id="ARBA00023098"/>
    </source>
</evidence>
<evidence type="ECO:0000313" key="21">
    <source>
        <dbReference type="Proteomes" id="UP000095009"/>
    </source>
</evidence>
<evidence type="ECO:0000256" key="18">
    <source>
        <dbReference type="RuleBase" id="RU369120"/>
    </source>
</evidence>
<dbReference type="EC" id="1.3.1.71" evidence="15 18"/>
<comment type="subcellular location">
    <subcellularLocation>
        <location evidence="1">Endoplasmic reticulum membrane</location>
        <topology evidence="1">Multi-pass membrane protein</topology>
    </subcellularLocation>
</comment>
<feature type="transmembrane region" description="Helical" evidence="18">
    <location>
        <begin position="49"/>
        <end position="70"/>
    </location>
</feature>
<evidence type="ECO:0000256" key="9">
    <source>
        <dbReference type="ARBA" id="ARBA00023002"/>
    </source>
</evidence>
<name>A0A1E3PQ03_9ASCO</name>
<dbReference type="STRING" id="857566.A0A1E3PQ03"/>
<keyword evidence="4 18" id="KW-0812">Transmembrane</keyword>